<reference evidence="8 9" key="1">
    <citation type="journal article" date="2014" name="Proc. Natl. Acad. Sci. U.S.A.">
        <title>Trajectory and genomic determinants of fungal-pathogen speciation and host adaptation.</title>
        <authorList>
            <person name="Hu X."/>
            <person name="Xiao G."/>
            <person name="Zheng P."/>
            <person name="Shang Y."/>
            <person name="Su Y."/>
            <person name="Zhang X."/>
            <person name="Liu X."/>
            <person name="Zhan S."/>
            <person name="St Leger R.J."/>
            <person name="Wang C."/>
        </authorList>
    </citation>
    <scope>NUCLEOTIDE SEQUENCE [LARGE SCALE GENOMIC DNA]</scope>
    <source>
        <strain evidence="8 9">ARSEF 1941</strain>
    </source>
</reference>
<organism evidence="8 9">
    <name type="scientific">Metarhizium album (strain ARSEF 1941)</name>
    <dbReference type="NCBI Taxonomy" id="1081103"/>
    <lineage>
        <taxon>Eukaryota</taxon>
        <taxon>Fungi</taxon>
        <taxon>Dikarya</taxon>
        <taxon>Ascomycota</taxon>
        <taxon>Pezizomycotina</taxon>
        <taxon>Sordariomycetes</taxon>
        <taxon>Hypocreomycetidae</taxon>
        <taxon>Hypocreales</taxon>
        <taxon>Clavicipitaceae</taxon>
        <taxon>Metarhizium</taxon>
    </lineage>
</organism>
<keyword evidence="5" id="KW-0175">Coiled coil</keyword>
<dbReference type="HOGENOM" id="CLU_037645_1_0_1"/>
<evidence type="ECO:0000256" key="5">
    <source>
        <dbReference type="SAM" id="Coils"/>
    </source>
</evidence>
<evidence type="ECO:0000256" key="3">
    <source>
        <dbReference type="ARBA" id="ARBA00022833"/>
    </source>
</evidence>
<feature type="coiled-coil region" evidence="5">
    <location>
        <begin position="286"/>
        <end position="320"/>
    </location>
</feature>
<feature type="region of interest" description="Disordered" evidence="6">
    <location>
        <begin position="82"/>
        <end position="185"/>
    </location>
</feature>
<dbReference type="AlphaFoldDB" id="A0A0B2WTT2"/>
<dbReference type="GO" id="GO:0008270">
    <property type="term" value="F:zinc ion binding"/>
    <property type="evidence" value="ECO:0007669"/>
    <property type="project" value="UniProtKB-KW"/>
</dbReference>
<feature type="compositionally biased region" description="Acidic residues" evidence="6">
    <location>
        <begin position="132"/>
        <end position="147"/>
    </location>
</feature>
<comment type="caution">
    <text evidence="8">The sequence shown here is derived from an EMBL/GenBank/DDBJ whole genome shotgun (WGS) entry which is preliminary data.</text>
</comment>
<dbReference type="RefSeq" id="XP_040677391.1">
    <property type="nucleotide sequence ID" value="XM_040824709.1"/>
</dbReference>
<evidence type="ECO:0000313" key="9">
    <source>
        <dbReference type="Proteomes" id="UP000030816"/>
    </source>
</evidence>
<accession>A0A0B2WTT2</accession>
<gene>
    <name evidence="8" type="ORF">MAM_05911</name>
</gene>
<evidence type="ECO:0000313" key="8">
    <source>
        <dbReference type="EMBL" id="KHN96325.1"/>
    </source>
</evidence>
<dbReference type="PROSITE" id="PS51999">
    <property type="entry name" value="ZF_GRF"/>
    <property type="match status" value="1"/>
</dbReference>
<evidence type="ECO:0000256" key="4">
    <source>
        <dbReference type="PROSITE-ProRule" id="PRU01343"/>
    </source>
</evidence>
<evidence type="ECO:0000256" key="1">
    <source>
        <dbReference type="ARBA" id="ARBA00022723"/>
    </source>
</evidence>
<keyword evidence="9" id="KW-1185">Reference proteome</keyword>
<feature type="compositionally biased region" description="Polar residues" evidence="6">
    <location>
        <begin position="103"/>
        <end position="119"/>
    </location>
</feature>
<dbReference type="STRING" id="1081103.A0A0B2WTT2"/>
<dbReference type="GeneID" id="63740366"/>
<dbReference type="InterPro" id="IPR010666">
    <property type="entry name" value="Znf_GRF"/>
</dbReference>
<evidence type="ECO:0000259" key="7">
    <source>
        <dbReference type="PROSITE" id="PS51999"/>
    </source>
</evidence>
<keyword evidence="3" id="KW-0862">Zinc</keyword>
<feature type="compositionally biased region" description="Low complexity" evidence="6">
    <location>
        <begin position="216"/>
        <end position="229"/>
    </location>
</feature>
<dbReference type="OrthoDB" id="430051at2759"/>
<keyword evidence="1" id="KW-0479">Metal-binding</keyword>
<dbReference type="Pfam" id="PF06839">
    <property type="entry name" value="Zn_ribbon_GRF"/>
    <property type="match status" value="1"/>
</dbReference>
<keyword evidence="2 4" id="KW-0863">Zinc-finger</keyword>
<evidence type="ECO:0000256" key="6">
    <source>
        <dbReference type="SAM" id="MobiDB-lite"/>
    </source>
</evidence>
<dbReference type="EMBL" id="AZHE01000016">
    <property type="protein sequence ID" value="KHN96325.1"/>
    <property type="molecule type" value="Genomic_DNA"/>
</dbReference>
<dbReference type="Proteomes" id="UP000030816">
    <property type="component" value="Unassembled WGS sequence"/>
</dbReference>
<sequence>MPPTPVSRSKAQEAPASEKKRLYGAWQDGQWWCNCEPRKNAALRQVKKDGPNKGRFFWTCATPLPCKFFLWRDDALVRESGLDPADNQAAPPSPKTSGWAKPSTITQKSLESFGIQSTPSKRKRRPNASSDQGEEFFTDPDSEEELQLAEMTDTSVQTAAPHRPSDDLFTTPSTSRRTTDIVGGLPTPSVSRVLFPASEVKRSKTASFEGPPPCDTLPTPSKTPSSHSSFDVGCPPSSGSGATTENMTEQVMTLLSSQKIDPAVLQSVRQLLLTSDRKTKGIAMGRDSVRAALKEKDKRISQLQEKIRDLESQVAYKHERVTKLKAQIMRVYEEG</sequence>
<evidence type="ECO:0000256" key="2">
    <source>
        <dbReference type="ARBA" id="ARBA00022771"/>
    </source>
</evidence>
<protein>
    <submittedName>
        <fullName evidence="8">Zinc finger, GRF-type</fullName>
    </submittedName>
</protein>
<proteinExistence type="predicted"/>
<feature type="region of interest" description="Disordered" evidence="6">
    <location>
        <begin position="203"/>
        <end position="244"/>
    </location>
</feature>
<name>A0A0B2WTT2_METAS</name>
<feature type="domain" description="GRF-type" evidence="7">
    <location>
        <begin position="33"/>
        <end position="75"/>
    </location>
</feature>